<keyword evidence="2" id="KW-1185">Reference proteome</keyword>
<gene>
    <name evidence="1" type="ORF">PODLI_1B009803</name>
</gene>
<accession>A0AA35PKV5</accession>
<dbReference type="Proteomes" id="UP001178461">
    <property type="component" value="Chromosome 14"/>
</dbReference>
<dbReference type="EMBL" id="OX395139">
    <property type="protein sequence ID" value="CAI5791859.1"/>
    <property type="molecule type" value="Genomic_DNA"/>
</dbReference>
<evidence type="ECO:0000313" key="2">
    <source>
        <dbReference type="Proteomes" id="UP001178461"/>
    </source>
</evidence>
<sequence>MGNWSGKDSPFDFLSLPPPPSASVAICLSALFGHVPPLPPPKKNPHGIVTALFLLKKNCEPRTLSSTQTSPQCEMYIACWTLCVQCSRLHCNRLKKKKEIESRLGCEFIFLCVCCPGNKCSVLYPVC</sequence>
<evidence type="ECO:0000313" key="1">
    <source>
        <dbReference type="EMBL" id="CAI5791859.1"/>
    </source>
</evidence>
<proteinExistence type="predicted"/>
<protein>
    <submittedName>
        <fullName evidence="1">Uncharacterized protein</fullName>
    </submittedName>
</protein>
<dbReference type="AlphaFoldDB" id="A0AA35PKV5"/>
<organism evidence="1 2">
    <name type="scientific">Podarcis lilfordi</name>
    <name type="common">Lilford's wall lizard</name>
    <dbReference type="NCBI Taxonomy" id="74358"/>
    <lineage>
        <taxon>Eukaryota</taxon>
        <taxon>Metazoa</taxon>
        <taxon>Chordata</taxon>
        <taxon>Craniata</taxon>
        <taxon>Vertebrata</taxon>
        <taxon>Euteleostomi</taxon>
        <taxon>Lepidosauria</taxon>
        <taxon>Squamata</taxon>
        <taxon>Bifurcata</taxon>
        <taxon>Unidentata</taxon>
        <taxon>Episquamata</taxon>
        <taxon>Laterata</taxon>
        <taxon>Lacertibaenia</taxon>
        <taxon>Lacertidae</taxon>
        <taxon>Podarcis</taxon>
    </lineage>
</organism>
<name>A0AA35PKV5_9SAUR</name>
<reference evidence="1" key="1">
    <citation type="submission" date="2022-12" db="EMBL/GenBank/DDBJ databases">
        <authorList>
            <person name="Alioto T."/>
            <person name="Alioto T."/>
            <person name="Gomez Garrido J."/>
        </authorList>
    </citation>
    <scope>NUCLEOTIDE SEQUENCE</scope>
</reference>